<evidence type="ECO:0000313" key="2">
    <source>
        <dbReference type="Proteomes" id="UP000814176"/>
    </source>
</evidence>
<dbReference type="EMBL" id="JADCUA010000007">
    <property type="protein sequence ID" value="KAH9838767.1"/>
    <property type="molecule type" value="Genomic_DNA"/>
</dbReference>
<comment type="caution">
    <text evidence="1">The sequence shown here is derived from an EMBL/GenBank/DDBJ whole genome shotgun (WGS) entry which is preliminary data.</text>
</comment>
<name>A0ABQ8KME8_9APHY</name>
<evidence type="ECO:0000313" key="1">
    <source>
        <dbReference type="EMBL" id="KAH9838767.1"/>
    </source>
</evidence>
<dbReference type="GeneID" id="72002280"/>
<dbReference type="Proteomes" id="UP000814176">
    <property type="component" value="Unassembled WGS sequence"/>
</dbReference>
<organism evidence="1 2">
    <name type="scientific">Rhodofomes roseus</name>
    <dbReference type="NCBI Taxonomy" id="34475"/>
    <lineage>
        <taxon>Eukaryota</taxon>
        <taxon>Fungi</taxon>
        <taxon>Dikarya</taxon>
        <taxon>Basidiomycota</taxon>
        <taxon>Agaricomycotina</taxon>
        <taxon>Agaricomycetes</taxon>
        <taxon>Polyporales</taxon>
        <taxon>Rhodofomes</taxon>
    </lineage>
</organism>
<accession>A0ABQ8KME8</accession>
<gene>
    <name evidence="1" type="ORF">C8Q71DRAFT_722859</name>
</gene>
<keyword evidence="2" id="KW-1185">Reference proteome</keyword>
<protein>
    <submittedName>
        <fullName evidence="1">Uncharacterized protein</fullName>
    </submittedName>
</protein>
<reference evidence="1 2" key="1">
    <citation type="journal article" date="2021" name="Environ. Microbiol.">
        <title>Gene family expansions and transcriptome signatures uncover fungal adaptations to wood decay.</title>
        <authorList>
            <person name="Hage H."/>
            <person name="Miyauchi S."/>
            <person name="Viragh M."/>
            <person name="Drula E."/>
            <person name="Min B."/>
            <person name="Chaduli D."/>
            <person name="Navarro D."/>
            <person name="Favel A."/>
            <person name="Norest M."/>
            <person name="Lesage-Meessen L."/>
            <person name="Balint B."/>
            <person name="Merenyi Z."/>
            <person name="de Eugenio L."/>
            <person name="Morin E."/>
            <person name="Martinez A.T."/>
            <person name="Baldrian P."/>
            <person name="Stursova M."/>
            <person name="Martinez M.J."/>
            <person name="Novotny C."/>
            <person name="Magnuson J.K."/>
            <person name="Spatafora J.W."/>
            <person name="Maurice S."/>
            <person name="Pangilinan J."/>
            <person name="Andreopoulos W."/>
            <person name="LaButti K."/>
            <person name="Hundley H."/>
            <person name="Na H."/>
            <person name="Kuo A."/>
            <person name="Barry K."/>
            <person name="Lipzen A."/>
            <person name="Henrissat B."/>
            <person name="Riley R."/>
            <person name="Ahrendt S."/>
            <person name="Nagy L.G."/>
            <person name="Grigoriev I.V."/>
            <person name="Martin F."/>
            <person name="Rosso M.N."/>
        </authorList>
    </citation>
    <scope>NUCLEOTIDE SEQUENCE [LARGE SCALE GENOMIC DNA]</scope>
    <source>
        <strain evidence="1 2">CIRM-BRFM 1785</strain>
    </source>
</reference>
<proteinExistence type="predicted"/>
<dbReference type="RefSeq" id="XP_047780682.1">
    <property type="nucleotide sequence ID" value="XM_047921548.1"/>
</dbReference>
<sequence>MQLICKAIKASIDLTGGTGGASSADNNSGTLDCLILILGTQVHANSPTVKWSTGHTTVVPYVPDEDGHNTIWDNKYFVWHLMIWVPSTSSSWVVAALEGKECSSPFELRNSLAHSLVVHISNTRNVSNFSMTLEALNAQCGKKANNWNSPHVTGTIWDLFDGLNDPSLIHSNMLDGFLHITWHWMTSQLRKTSPMNHILALQYTHKGMQIAWELGWVTTGVGSLKLWFVFCLKELIHSHKEACAKLAELLEMKNWSACKGLRLCLPPGHFDIPLPWEEITDVEVVALCPEAITHMTLAIPQVFESNHWLYKQPLAALLSQLLNPEHHIAEADLHEYCAKAYIKAKKIGPYLIWNILGFCSHAAAWTYLQEQMGGLDMVELLGNSQDYSC</sequence>